<evidence type="ECO:0000313" key="3">
    <source>
        <dbReference type="Proteomes" id="UP000271374"/>
    </source>
</evidence>
<dbReference type="SUPFAM" id="SSF56112">
    <property type="entry name" value="Protein kinase-like (PK-like)"/>
    <property type="match status" value="1"/>
</dbReference>
<dbReference type="GO" id="GO:0042601">
    <property type="term" value="C:endospore-forming forespore"/>
    <property type="evidence" value="ECO:0007669"/>
    <property type="project" value="TreeGrafter"/>
</dbReference>
<sequence>MHIVRQEIFLKVKILMINHTGDDFLLNRLFSYLDNQLPWEIEYIKPFGRKIYLVESSLGPFILKSFRSFDQLIKQQLLLADLKKAGFHHTYSFLFEEREPLFFEKVYYGCLEYIPPSMNPFNFNNPKDRQDGLTLLSKFHQSTERMVTHTTLEKFPLVHKWRSRVTEFINNLSVIKLFVKEEMLHELLAWSAWALEGVEREWASINAESVVVLHGDLAHHNFIRSKTGELYLIDFDLISIGNRRIDYLQYANRILPSIDWSIQELTHFEKMKPFLNEKFFLYGLAFPTDILREWNRLIRDKQYDKPEFVRQLLDFTVSQFSARRQFFYQIQRMVVTDRMKNE</sequence>
<gene>
    <name evidence="2" type="ORF">EKG37_06095</name>
</gene>
<dbReference type="PANTHER" id="PTHR39179">
    <property type="entry name" value="SPORE COAT PROTEIN I"/>
    <property type="match status" value="1"/>
</dbReference>
<proteinExistence type="predicted"/>
<accession>A0A3S0IM13</accession>
<dbReference type="InterPro" id="IPR002575">
    <property type="entry name" value="Aminoglycoside_PTrfase"/>
</dbReference>
<reference evidence="2 3" key="1">
    <citation type="submission" date="2018-12" db="EMBL/GenBank/DDBJ databases">
        <title>Bacillus yapensis draft genome sequence.</title>
        <authorList>
            <person name="Yu L."/>
            <person name="Xu X."/>
            <person name="Tang X."/>
        </authorList>
    </citation>
    <scope>NUCLEOTIDE SEQUENCE [LARGE SCALE GENOMIC DNA]</scope>
    <source>
        <strain evidence="2 3">XXST-01</strain>
    </source>
</reference>
<dbReference type="PANTHER" id="PTHR39179:SF3">
    <property type="entry name" value="COTS-RELATED PROTEIN"/>
    <property type="match status" value="1"/>
</dbReference>
<evidence type="ECO:0000259" key="1">
    <source>
        <dbReference type="Pfam" id="PF01636"/>
    </source>
</evidence>
<dbReference type="OrthoDB" id="2373610at2"/>
<name>A0A3S0IM13_9BACI</name>
<comment type="caution">
    <text evidence="2">The sequence shown here is derived from an EMBL/GenBank/DDBJ whole genome shotgun (WGS) entry which is preliminary data.</text>
</comment>
<dbReference type="Proteomes" id="UP000271374">
    <property type="component" value="Unassembled WGS sequence"/>
</dbReference>
<dbReference type="Pfam" id="PF01636">
    <property type="entry name" value="APH"/>
    <property type="match status" value="1"/>
</dbReference>
<dbReference type="EMBL" id="RXNT01000003">
    <property type="protein sequence ID" value="RTR35444.1"/>
    <property type="molecule type" value="Genomic_DNA"/>
</dbReference>
<organism evidence="2 3">
    <name type="scientific">Bacillus yapensis</name>
    <dbReference type="NCBI Taxonomy" id="2492960"/>
    <lineage>
        <taxon>Bacteria</taxon>
        <taxon>Bacillati</taxon>
        <taxon>Bacillota</taxon>
        <taxon>Bacilli</taxon>
        <taxon>Bacillales</taxon>
        <taxon>Bacillaceae</taxon>
        <taxon>Bacillus</taxon>
    </lineage>
</organism>
<dbReference type="AlphaFoldDB" id="A0A3S0IM13"/>
<dbReference type="InterPro" id="IPR047175">
    <property type="entry name" value="CotS-like"/>
</dbReference>
<protein>
    <submittedName>
        <fullName evidence="2">Aminoglycoside phosphotransferase</fullName>
    </submittedName>
</protein>
<evidence type="ECO:0000313" key="2">
    <source>
        <dbReference type="EMBL" id="RTR35444.1"/>
    </source>
</evidence>
<dbReference type="InterPro" id="IPR011009">
    <property type="entry name" value="Kinase-like_dom_sf"/>
</dbReference>
<dbReference type="Gene3D" id="3.90.1200.10">
    <property type="match status" value="1"/>
</dbReference>
<feature type="domain" description="Aminoglycoside phosphotransferase" evidence="1">
    <location>
        <begin position="192"/>
        <end position="252"/>
    </location>
</feature>
<dbReference type="GO" id="GO:0016740">
    <property type="term" value="F:transferase activity"/>
    <property type="evidence" value="ECO:0007669"/>
    <property type="project" value="UniProtKB-KW"/>
</dbReference>
<keyword evidence="2" id="KW-0808">Transferase</keyword>
<keyword evidence="3" id="KW-1185">Reference proteome</keyword>